<evidence type="ECO:0000313" key="2">
    <source>
        <dbReference type="EMBL" id="KFE66110.1"/>
    </source>
</evidence>
<feature type="transmembrane region" description="Helical" evidence="1">
    <location>
        <begin position="45"/>
        <end position="66"/>
    </location>
</feature>
<feature type="transmembrane region" description="Helical" evidence="1">
    <location>
        <begin position="6"/>
        <end position="24"/>
    </location>
</feature>
<keyword evidence="1" id="KW-1133">Transmembrane helix</keyword>
<feature type="transmembrane region" description="Helical" evidence="1">
    <location>
        <begin position="72"/>
        <end position="92"/>
    </location>
</feature>
<evidence type="ECO:0000256" key="1">
    <source>
        <dbReference type="SAM" id="Phobius"/>
    </source>
</evidence>
<dbReference type="STRING" id="394096.DB31_1175"/>
<feature type="transmembrane region" description="Helical" evidence="1">
    <location>
        <begin position="134"/>
        <end position="156"/>
    </location>
</feature>
<dbReference type="AlphaFoldDB" id="A0A085WEJ7"/>
<keyword evidence="1" id="KW-0812">Transmembrane</keyword>
<feature type="transmembrane region" description="Helical" evidence="1">
    <location>
        <begin position="104"/>
        <end position="122"/>
    </location>
</feature>
<dbReference type="RefSeq" id="WP_044192758.1">
    <property type="nucleotide sequence ID" value="NZ_JMCB01000011.1"/>
</dbReference>
<dbReference type="Proteomes" id="UP000028725">
    <property type="component" value="Unassembled WGS sequence"/>
</dbReference>
<dbReference type="EMBL" id="JMCB01000011">
    <property type="protein sequence ID" value="KFE66110.1"/>
    <property type="molecule type" value="Genomic_DNA"/>
</dbReference>
<keyword evidence="1" id="KW-0472">Membrane</keyword>
<sequence>MLSPLTRTLLVVLLAVFAVLGVLFRRRQNRQGTRGGRISPPKVAWLFFALYFWFVVCPAVALDPAVSSAAGWVLGLFGASMWLRGAAEMYLLYVTRSWRPPYGIGHDVLCIALVLGGLAWHHEHWTGALSSSEVWALALMGLVLASLVIEIAYAALFHHAVEGATTGEDGVWFADEEQARFRRINRLTFAFNVPMYGTLAALLAWGFGLASP</sequence>
<evidence type="ECO:0008006" key="4">
    <source>
        <dbReference type="Google" id="ProtNLM"/>
    </source>
</evidence>
<proteinExistence type="predicted"/>
<name>A0A085WEJ7_9BACT</name>
<protein>
    <recommendedName>
        <fullName evidence="4">Integral membrane protein</fullName>
    </recommendedName>
</protein>
<keyword evidence="3" id="KW-1185">Reference proteome</keyword>
<evidence type="ECO:0000313" key="3">
    <source>
        <dbReference type="Proteomes" id="UP000028725"/>
    </source>
</evidence>
<reference evidence="2 3" key="1">
    <citation type="submission" date="2014-04" db="EMBL/GenBank/DDBJ databases">
        <title>Genome assembly of Hyalangium minutum DSM 14724.</title>
        <authorList>
            <person name="Sharma G."/>
            <person name="Subramanian S."/>
        </authorList>
    </citation>
    <scope>NUCLEOTIDE SEQUENCE [LARGE SCALE GENOMIC DNA]</scope>
    <source>
        <strain evidence="2 3">DSM 14724</strain>
    </source>
</reference>
<feature type="transmembrane region" description="Helical" evidence="1">
    <location>
        <begin position="189"/>
        <end position="210"/>
    </location>
</feature>
<gene>
    <name evidence="2" type="ORF">DB31_1175</name>
</gene>
<comment type="caution">
    <text evidence="2">The sequence shown here is derived from an EMBL/GenBank/DDBJ whole genome shotgun (WGS) entry which is preliminary data.</text>
</comment>
<dbReference type="PATRIC" id="fig|394096.3.peg.5517"/>
<organism evidence="2 3">
    <name type="scientific">Hyalangium minutum</name>
    <dbReference type="NCBI Taxonomy" id="394096"/>
    <lineage>
        <taxon>Bacteria</taxon>
        <taxon>Pseudomonadati</taxon>
        <taxon>Myxococcota</taxon>
        <taxon>Myxococcia</taxon>
        <taxon>Myxococcales</taxon>
        <taxon>Cystobacterineae</taxon>
        <taxon>Archangiaceae</taxon>
        <taxon>Hyalangium</taxon>
    </lineage>
</organism>
<accession>A0A085WEJ7</accession>
<dbReference type="OrthoDB" id="5515688at2"/>